<dbReference type="Proteomes" id="UP001596201">
    <property type="component" value="Unassembled WGS sequence"/>
</dbReference>
<dbReference type="RefSeq" id="WP_345777735.1">
    <property type="nucleotide sequence ID" value="NZ_JAJCVJ010000001.1"/>
</dbReference>
<evidence type="ECO:0000313" key="2">
    <source>
        <dbReference type="Proteomes" id="UP001596201"/>
    </source>
</evidence>
<sequence>MDEPRERVLAEEVDLAEGPLSQARGLMFRRALPEGSAMAFRFPDPRGRSLHMLFVPFPIDAVWTVGDEVTKVRRLRPWVGLGWGTADAIYELPAGTADAVEPGDTVKLVEE</sequence>
<dbReference type="Pfam" id="PF02643">
    <property type="entry name" value="DUF192"/>
    <property type="match status" value="1"/>
</dbReference>
<protein>
    <submittedName>
        <fullName evidence="1">DUF192 domain-containing protein</fullName>
    </submittedName>
</protein>
<dbReference type="PANTHER" id="PTHR37953:SF1">
    <property type="entry name" value="UPF0127 PROTEIN MJ1496"/>
    <property type="match status" value="1"/>
</dbReference>
<dbReference type="InterPro" id="IPR038695">
    <property type="entry name" value="Saro_0823-like_sf"/>
</dbReference>
<organism evidence="1 2">
    <name type="scientific">Salinirubrum litoreum</name>
    <dbReference type="NCBI Taxonomy" id="1126234"/>
    <lineage>
        <taxon>Archaea</taxon>
        <taxon>Methanobacteriati</taxon>
        <taxon>Methanobacteriota</taxon>
        <taxon>Stenosarchaea group</taxon>
        <taxon>Halobacteria</taxon>
        <taxon>Halobacteriales</taxon>
        <taxon>Haloferacaceae</taxon>
        <taxon>Salinirubrum</taxon>
    </lineage>
</organism>
<proteinExistence type="predicted"/>
<accession>A0ABD5R8K4</accession>
<gene>
    <name evidence="1" type="ORF">ACFPJ5_05330</name>
</gene>
<name>A0ABD5R8K4_9EURY</name>
<evidence type="ECO:0000313" key="1">
    <source>
        <dbReference type="EMBL" id="MFC5366352.1"/>
    </source>
</evidence>
<dbReference type="EMBL" id="JBHSKX010000001">
    <property type="protein sequence ID" value="MFC5366352.1"/>
    <property type="molecule type" value="Genomic_DNA"/>
</dbReference>
<dbReference type="PANTHER" id="PTHR37953">
    <property type="entry name" value="UPF0127 PROTEIN MJ1496"/>
    <property type="match status" value="1"/>
</dbReference>
<dbReference type="AlphaFoldDB" id="A0ABD5R8K4"/>
<dbReference type="InterPro" id="IPR003795">
    <property type="entry name" value="DUF192"/>
</dbReference>
<reference evidence="1 2" key="1">
    <citation type="journal article" date="2019" name="Int. J. Syst. Evol. Microbiol.">
        <title>The Global Catalogue of Microorganisms (GCM) 10K type strain sequencing project: providing services to taxonomists for standard genome sequencing and annotation.</title>
        <authorList>
            <consortium name="The Broad Institute Genomics Platform"/>
            <consortium name="The Broad Institute Genome Sequencing Center for Infectious Disease"/>
            <person name="Wu L."/>
            <person name="Ma J."/>
        </authorList>
    </citation>
    <scope>NUCLEOTIDE SEQUENCE [LARGE SCALE GENOMIC DNA]</scope>
    <source>
        <strain evidence="1 2">CGMCC 1.12237</strain>
    </source>
</reference>
<dbReference type="Gene3D" id="2.60.120.1140">
    <property type="entry name" value="Protein of unknown function DUF192"/>
    <property type="match status" value="1"/>
</dbReference>
<keyword evidence="2" id="KW-1185">Reference proteome</keyword>
<comment type="caution">
    <text evidence="1">The sequence shown here is derived from an EMBL/GenBank/DDBJ whole genome shotgun (WGS) entry which is preliminary data.</text>
</comment>